<organism evidence="2 3">
    <name type="scientific">Durio zibethinus</name>
    <name type="common">Durian</name>
    <dbReference type="NCBI Taxonomy" id="66656"/>
    <lineage>
        <taxon>Eukaryota</taxon>
        <taxon>Viridiplantae</taxon>
        <taxon>Streptophyta</taxon>
        <taxon>Embryophyta</taxon>
        <taxon>Tracheophyta</taxon>
        <taxon>Spermatophyta</taxon>
        <taxon>Magnoliopsida</taxon>
        <taxon>eudicotyledons</taxon>
        <taxon>Gunneridae</taxon>
        <taxon>Pentapetalae</taxon>
        <taxon>rosids</taxon>
        <taxon>malvids</taxon>
        <taxon>Malvales</taxon>
        <taxon>Malvaceae</taxon>
        <taxon>Helicteroideae</taxon>
        <taxon>Durio</taxon>
    </lineage>
</organism>
<dbReference type="PANTHER" id="PTHR33870:SF4">
    <property type="entry name" value="CARDIOMYOPATHY-ASSOCIATED PROTEIN"/>
    <property type="match status" value="1"/>
</dbReference>
<accession>A0A6P5YUM3</accession>
<reference evidence="3" key="1">
    <citation type="submission" date="2025-08" db="UniProtKB">
        <authorList>
            <consortium name="RefSeq"/>
        </authorList>
    </citation>
    <scope>IDENTIFICATION</scope>
    <source>
        <tissue evidence="3">Fruit stalk</tissue>
    </source>
</reference>
<feature type="compositionally biased region" description="Low complexity" evidence="1">
    <location>
        <begin position="174"/>
        <end position="189"/>
    </location>
</feature>
<feature type="region of interest" description="Disordered" evidence="1">
    <location>
        <begin position="163"/>
        <end position="197"/>
    </location>
</feature>
<feature type="region of interest" description="Disordered" evidence="1">
    <location>
        <begin position="1"/>
        <end position="42"/>
    </location>
</feature>
<sequence>MQSSNFAASLDVDDHHDKGEELSSMALTYQHMPSNSSTAEESGQIVVAQVSQIDLLEASLREVHKTESEMDQVQSACSDSKIDTGLGHDMNMEGIPSNSSYQAMPSRENRSPELEKQLSLSDKSMDEPHIDEHHKLEEPSIIATESRGEVDIVNSDVNVHKVHESEDKLSTNFSSMTSESTSSPAASPEHTLPTDREDLKDNILNKIESEGPNEVSEHFNYAAEVYATHVDEENISEEEDEIKEIDEGILFELDTVGDFNVKEIGLPEGSHVAYTESALLPENIKAETNVELPVLEARSVEDIDLAFKQLHEGVDVEEVILPSMIENLQDHTDTNSRLPVVEGRSLEDIHDACQQGQESNPAELPHYSDLRNESSEIKQLEARPVEDTNLAFKQRHKGVDAEEVIIPSMHENQQDHVDTHSKSPVVEARSLEDIHNAFQQRPESNPAKLPILQT</sequence>
<feature type="region of interest" description="Disordered" evidence="1">
    <location>
        <begin position="435"/>
        <end position="454"/>
    </location>
</feature>
<dbReference type="OrthoDB" id="1908091at2759"/>
<evidence type="ECO:0000313" key="3">
    <source>
        <dbReference type="RefSeq" id="XP_022743821.1"/>
    </source>
</evidence>
<keyword evidence="2" id="KW-1185">Reference proteome</keyword>
<evidence type="ECO:0000313" key="2">
    <source>
        <dbReference type="Proteomes" id="UP000515121"/>
    </source>
</evidence>
<dbReference type="AlphaFoldDB" id="A0A6P5YUM3"/>
<dbReference type="KEGG" id="dzi:111294683"/>
<proteinExistence type="predicted"/>
<feature type="compositionally biased region" description="Basic and acidic residues" evidence="1">
    <location>
        <begin position="107"/>
        <end position="116"/>
    </location>
</feature>
<dbReference type="PANTHER" id="PTHR33870">
    <property type="entry name" value="CARDIOMYOPATHY-ASSOCIATED PROTEIN"/>
    <property type="match status" value="1"/>
</dbReference>
<feature type="region of interest" description="Disordered" evidence="1">
    <location>
        <begin position="66"/>
        <end position="128"/>
    </location>
</feature>
<dbReference type="Proteomes" id="UP000515121">
    <property type="component" value="Unplaced"/>
</dbReference>
<gene>
    <name evidence="3" type="primary">LOC111294683</name>
</gene>
<dbReference type="RefSeq" id="XP_022743821.1">
    <property type="nucleotide sequence ID" value="XM_022888086.1"/>
</dbReference>
<name>A0A6P5YUM3_DURZI</name>
<feature type="compositionally biased region" description="Basic and acidic residues" evidence="1">
    <location>
        <begin position="12"/>
        <end position="21"/>
    </location>
</feature>
<evidence type="ECO:0000256" key="1">
    <source>
        <dbReference type="SAM" id="MobiDB-lite"/>
    </source>
</evidence>
<protein>
    <submittedName>
        <fullName evidence="3">Uncharacterized protein LOC111294683</fullName>
    </submittedName>
</protein>
<dbReference type="GeneID" id="111294683"/>
<feature type="compositionally biased region" description="Polar residues" evidence="1">
    <location>
        <begin position="25"/>
        <end position="41"/>
    </location>
</feature>